<proteinExistence type="predicted"/>
<dbReference type="Proteomes" id="UP000184240">
    <property type="component" value="Unassembled WGS sequence"/>
</dbReference>
<dbReference type="EMBL" id="QOVN01000003">
    <property type="protein sequence ID" value="RXG29689.1"/>
    <property type="molecule type" value="Genomic_DNA"/>
</dbReference>
<evidence type="ECO:0000313" key="1">
    <source>
        <dbReference type="EMBL" id="RXG29689.1"/>
    </source>
</evidence>
<organism evidence="2 3">
    <name type="scientific">Leeuwenhoekiella palythoae</name>
    <dbReference type="NCBI Taxonomy" id="573501"/>
    <lineage>
        <taxon>Bacteria</taxon>
        <taxon>Pseudomonadati</taxon>
        <taxon>Bacteroidota</taxon>
        <taxon>Flavobacteriia</taxon>
        <taxon>Flavobacteriales</taxon>
        <taxon>Flavobacteriaceae</taxon>
        <taxon>Leeuwenhoekiella</taxon>
    </lineage>
</organism>
<dbReference type="EMBL" id="FQXT01000004">
    <property type="protein sequence ID" value="SHI17206.1"/>
    <property type="molecule type" value="Genomic_DNA"/>
</dbReference>
<name>A0A1M5YYU5_9FLAO</name>
<dbReference type="PROSITE" id="PS51257">
    <property type="entry name" value="PROKAR_LIPOPROTEIN"/>
    <property type="match status" value="1"/>
</dbReference>
<dbReference type="OrthoDB" id="892266at2"/>
<dbReference type="RefSeq" id="WP_072983536.1">
    <property type="nucleotide sequence ID" value="NZ_FQXT01000004.1"/>
</dbReference>
<evidence type="ECO:0000313" key="2">
    <source>
        <dbReference type="EMBL" id="SHI17206.1"/>
    </source>
</evidence>
<evidence type="ECO:0000313" key="4">
    <source>
        <dbReference type="Proteomes" id="UP000290037"/>
    </source>
</evidence>
<evidence type="ECO:0008006" key="5">
    <source>
        <dbReference type="Google" id="ProtNLM"/>
    </source>
</evidence>
<keyword evidence="4" id="KW-1185">Reference proteome</keyword>
<dbReference type="Proteomes" id="UP000290037">
    <property type="component" value="Unassembled WGS sequence"/>
</dbReference>
<protein>
    <recommendedName>
        <fullName evidence="5">Lipoprotein</fullName>
    </recommendedName>
</protein>
<evidence type="ECO:0000313" key="3">
    <source>
        <dbReference type="Proteomes" id="UP000184240"/>
    </source>
</evidence>
<reference evidence="2" key="2">
    <citation type="submission" date="2016-11" db="EMBL/GenBank/DDBJ databases">
        <authorList>
            <person name="Jaros S."/>
            <person name="Januszkiewicz K."/>
            <person name="Wedrychowicz H."/>
        </authorList>
    </citation>
    <scope>NUCLEOTIDE SEQUENCE [LARGE SCALE GENOMIC DNA]</scope>
    <source>
        <strain evidence="2">DSM 19859</strain>
    </source>
</reference>
<accession>A0A1M5YYU5</accession>
<dbReference type="AlphaFoldDB" id="A0A1M5YYU5"/>
<reference evidence="1 4" key="3">
    <citation type="submission" date="2018-07" db="EMBL/GenBank/DDBJ databases">
        <title>Leeuwenhoekiella genomics.</title>
        <authorList>
            <person name="Tahon G."/>
            <person name="Willems A."/>
        </authorList>
    </citation>
    <scope>NUCLEOTIDE SEQUENCE [LARGE SCALE GENOMIC DNA]</scope>
    <source>
        <strain evidence="1 4">LMG 24856</strain>
    </source>
</reference>
<reference evidence="3" key="1">
    <citation type="submission" date="2016-11" db="EMBL/GenBank/DDBJ databases">
        <authorList>
            <person name="Varghese N."/>
            <person name="Submissions S."/>
        </authorList>
    </citation>
    <scope>NUCLEOTIDE SEQUENCE [LARGE SCALE GENOMIC DNA]</scope>
    <source>
        <strain evidence="3">DSM 19859</strain>
    </source>
</reference>
<gene>
    <name evidence="1" type="ORF">DSM01_1791</name>
    <name evidence="2" type="ORF">SAMN04487999_2514</name>
</gene>
<sequence>MKKILFLTGLSLSLFACKNESQETTAQPPVVNTEELAEKDRTPEEEIAYKIAEANGLKNWKSVTEVQFTFNVDRGDSHFERAWKWNPQTMDVTMRSDKDTVSFNRKEVDSLSMDADKGFINDAYWLLAPMHLVWDEGTTLTVQDTATAPMSQQKLSKITLTYNGEKGGYTPGDAYDFFYDDEFMVREWIYRRGNVSEYSMVTTWEDYKDYKGIKIAADHKAPEDAVHLYFTDIAVKTEE</sequence>
<dbReference type="STRING" id="573501.SAMN04487999_2514"/>